<organism evidence="1 2">
    <name type="scientific">Pseudoalteromonas byunsanensis</name>
    <dbReference type="NCBI Taxonomy" id="327939"/>
    <lineage>
        <taxon>Bacteria</taxon>
        <taxon>Pseudomonadati</taxon>
        <taxon>Pseudomonadota</taxon>
        <taxon>Gammaproteobacteria</taxon>
        <taxon>Alteromonadales</taxon>
        <taxon>Pseudoalteromonadaceae</taxon>
        <taxon>Pseudoalteromonas</taxon>
    </lineage>
</organism>
<comment type="caution">
    <text evidence="1">The sequence shown here is derived from an EMBL/GenBank/DDBJ whole genome shotgun (WGS) entry which is preliminary data.</text>
</comment>
<sequence>MTAQISTLGELLSAAGTQWRVYDIGRRITKIDKQHFAQIETTQTPYPFPLGGHALLAIQFWDNQATVDPYVWFLKFPLDEQSKLIVASRDHFASMVLEALGTELTGQQAEGKLDNNPYVFTPNANKLAAFNALLKTELKRPASQYYEYSELYFSGKLPVEDWQSLAIQGLADFAFRLDHGQNSENLQAIWASLPLEVKQPLSAMLEHVAIDIRFTEKLQSEIDSCLSEQNLNALICNLRAISGSNAQGLLAQCVDTILDSEYSTESDVLLTLAGRCWETFLDSQRLFKFLECAAQNSKLEGLFASIFADLVAIPSLRPHVLSILRAENRSDNLSRAIGRLFS</sequence>
<protein>
    <recommendedName>
        <fullName evidence="3">DUF3549 domain-containing protein</fullName>
    </recommendedName>
</protein>
<accession>A0A1S1N6M6</accession>
<dbReference type="OrthoDB" id="5597089at2"/>
<evidence type="ECO:0000313" key="2">
    <source>
        <dbReference type="Proteomes" id="UP000180253"/>
    </source>
</evidence>
<dbReference type="Pfam" id="PF12069">
    <property type="entry name" value="DUF3549"/>
    <property type="match status" value="1"/>
</dbReference>
<dbReference type="InterPro" id="IPR021936">
    <property type="entry name" value="DUF3549"/>
</dbReference>
<evidence type="ECO:0000313" key="1">
    <source>
        <dbReference type="EMBL" id="OHU95013.1"/>
    </source>
</evidence>
<gene>
    <name evidence="1" type="ORF">BIW53_13465</name>
</gene>
<dbReference type="AlphaFoldDB" id="A0A1S1N6M6"/>
<reference evidence="1 2" key="1">
    <citation type="submission" date="2016-10" db="EMBL/GenBank/DDBJ databases">
        <title>Pseudoalteromonas amylolytica sp. nov., isolated from the surface seawater.</title>
        <authorList>
            <person name="Wu Y.-H."/>
            <person name="Cheng H."/>
            <person name="Jin X.-B."/>
            <person name="Wang C.-S."/>
            <person name="Xu X.-W."/>
        </authorList>
    </citation>
    <scope>NUCLEOTIDE SEQUENCE [LARGE SCALE GENOMIC DNA]</scope>
    <source>
        <strain evidence="1 2">JCM 12483</strain>
    </source>
</reference>
<dbReference type="RefSeq" id="WP_070992529.1">
    <property type="nucleotide sequence ID" value="NZ_CBCSHD010000021.1"/>
</dbReference>
<proteinExistence type="predicted"/>
<evidence type="ECO:0008006" key="3">
    <source>
        <dbReference type="Google" id="ProtNLM"/>
    </source>
</evidence>
<name>A0A1S1N6M6_9GAMM</name>
<keyword evidence="2" id="KW-1185">Reference proteome</keyword>
<dbReference type="STRING" id="327939.BIW53_13465"/>
<dbReference type="Proteomes" id="UP000180253">
    <property type="component" value="Unassembled WGS sequence"/>
</dbReference>
<dbReference type="EMBL" id="MNAN01000032">
    <property type="protein sequence ID" value="OHU95013.1"/>
    <property type="molecule type" value="Genomic_DNA"/>
</dbReference>